<sequence>MATVNSFLLFQSHRNSDPGNPALHRKSTYTIVDYREELVRQLCGLALYDRPPVNEQVQAVPPPDQFCTDHLPKTAANGAGRERVKQIRKCEKDEGMILNTSMDSVITPKKDDELARLEIANEEISNLITTKSVAVDKIHSVEECSLFKQCPNAKCNKKIMQQTSSFMVKCDHCNGRFRSSDCRENIMINFIVCDPADESLIRLTAFQPILVTLIGSVQDVSVDEICEKVLKLENVVITFNQNMVVTQIEQNQ</sequence>
<accession>A0A7D9JWJ9</accession>
<reference evidence="1" key="1">
    <citation type="submission" date="2020-04" db="EMBL/GenBank/DDBJ databases">
        <authorList>
            <person name="Alioto T."/>
            <person name="Alioto T."/>
            <person name="Gomez Garrido J."/>
        </authorList>
    </citation>
    <scope>NUCLEOTIDE SEQUENCE</scope>
    <source>
        <strain evidence="1">A484AB</strain>
    </source>
</reference>
<keyword evidence="2" id="KW-1185">Reference proteome</keyword>
<evidence type="ECO:0000313" key="2">
    <source>
        <dbReference type="Proteomes" id="UP001152795"/>
    </source>
</evidence>
<dbReference type="Proteomes" id="UP001152795">
    <property type="component" value="Unassembled WGS sequence"/>
</dbReference>
<dbReference type="Pfam" id="PF08646">
    <property type="entry name" value="Rep_fac-A_C"/>
    <property type="match status" value="1"/>
</dbReference>
<gene>
    <name evidence="1" type="ORF">PACLA_8A007472</name>
</gene>
<name>A0A7D9JWJ9_PARCT</name>
<dbReference type="EMBL" id="CACRXK020023355">
    <property type="protein sequence ID" value="CAB4037678.1"/>
    <property type="molecule type" value="Genomic_DNA"/>
</dbReference>
<dbReference type="InterPro" id="IPR012340">
    <property type="entry name" value="NA-bd_OB-fold"/>
</dbReference>
<dbReference type="AlphaFoldDB" id="A0A7D9JWJ9"/>
<comment type="caution">
    <text evidence="1">The sequence shown here is derived from an EMBL/GenBank/DDBJ whole genome shotgun (WGS) entry which is preliminary data.</text>
</comment>
<dbReference type="OrthoDB" id="118105at2759"/>
<dbReference type="InterPro" id="IPR013955">
    <property type="entry name" value="Rep_factor-A_C"/>
</dbReference>
<protein>
    <submittedName>
        <fullName evidence="1">Uncharacterized protein</fullName>
    </submittedName>
</protein>
<proteinExistence type="predicted"/>
<organism evidence="1 2">
    <name type="scientific">Paramuricea clavata</name>
    <name type="common">Red gorgonian</name>
    <name type="synonym">Violescent sea-whip</name>
    <dbReference type="NCBI Taxonomy" id="317549"/>
    <lineage>
        <taxon>Eukaryota</taxon>
        <taxon>Metazoa</taxon>
        <taxon>Cnidaria</taxon>
        <taxon>Anthozoa</taxon>
        <taxon>Octocorallia</taxon>
        <taxon>Malacalcyonacea</taxon>
        <taxon>Plexauridae</taxon>
        <taxon>Paramuricea</taxon>
    </lineage>
</organism>
<evidence type="ECO:0000313" key="1">
    <source>
        <dbReference type="EMBL" id="CAB4037678.1"/>
    </source>
</evidence>
<dbReference type="SUPFAM" id="SSF50249">
    <property type="entry name" value="Nucleic acid-binding proteins"/>
    <property type="match status" value="1"/>
</dbReference>
<dbReference type="Gene3D" id="2.40.50.140">
    <property type="entry name" value="Nucleic acid-binding proteins"/>
    <property type="match status" value="1"/>
</dbReference>